<evidence type="ECO:0000256" key="1">
    <source>
        <dbReference type="SAM" id="Phobius"/>
    </source>
</evidence>
<accession>A0ABW6XJ25</accession>
<evidence type="ECO:0000313" key="2">
    <source>
        <dbReference type="EMBL" id="MFF5917456.1"/>
    </source>
</evidence>
<keyword evidence="1" id="KW-0812">Transmembrane</keyword>
<organism evidence="2 3">
    <name type="scientific">Streptomyces flavochromogenes</name>
    <dbReference type="NCBI Taxonomy" id="68199"/>
    <lineage>
        <taxon>Bacteria</taxon>
        <taxon>Bacillati</taxon>
        <taxon>Actinomycetota</taxon>
        <taxon>Actinomycetes</taxon>
        <taxon>Kitasatosporales</taxon>
        <taxon>Streptomycetaceae</taxon>
        <taxon>Streptomyces</taxon>
    </lineage>
</organism>
<feature type="transmembrane region" description="Helical" evidence="1">
    <location>
        <begin position="239"/>
        <end position="265"/>
    </location>
</feature>
<dbReference type="EMBL" id="JBIBDZ010000001">
    <property type="protein sequence ID" value="MFF5917456.1"/>
    <property type="molecule type" value="Genomic_DNA"/>
</dbReference>
<dbReference type="RefSeq" id="WP_030317444.1">
    <property type="nucleotide sequence ID" value="NZ_JBIBDZ010000001.1"/>
</dbReference>
<sequence length="270" mass="28327">MPITPPIPTLGGPQGTGLRATGDALLLRRVQEEVHIPLKAIGRVRAEGRAVAIELTAAAGAVPAVHRFEDVDEAAAAAFAEAVNAALPEEKEMVDGTRYLSGNRLGDLNTVKLFRRLKRAALYGALVIVALCVLVIATGHAAGIVAIIPGGAFALFFLVLGCGAGYPSYEEWHLRRHGVTVAAERVPGEQGTFLYEDPIGLQRTVRSFAAAWTIDVAYDPEDPGRVVVLRSRGRRLLDVALVGSGIAIGLLAAAGVLTFTVLTLLGKGGL</sequence>
<dbReference type="Proteomes" id="UP001602370">
    <property type="component" value="Unassembled WGS sequence"/>
</dbReference>
<keyword evidence="1" id="KW-0472">Membrane</keyword>
<comment type="caution">
    <text evidence="2">The sequence shown here is derived from an EMBL/GenBank/DDBJ whole genome shotgun (WGS) entry which is preliminary data.</text>
</comment>
<gene>
    <name evidence="2" type="ORF">ACFY8C_03810</name>
</gene>
<name>A0ABW6XJ25_9ACTN</name>
<keyword evidence="1" id="KW-1133">Transmembrane helix</keyword>
<evidence type="ECO:0008006" key="4">
    <source>
        <dbReference type="Google" id="ProtNLM"/>
    </source>
</evidence>
<evidence type="ECO:0000313" key="3">
    <source>
        <dbReference type="Proteomes" id="UP001602370"/>
    </source>
</evidence>
<proteinExistence type="predicted"/>
<feature type="transmembrane region" description="Helical" evidence="1">
    <location>
        <begin position="144"/>
        <end position="166"/>
    </location>
</feature>
<keyword evidence="3" id="KW-1185">Reference proteome</keyword>
<reference evidence="2 3" key="1">
    <citation type="submission" date="2024-10" db="EMBL/GenBank/DDBJ databases">
        <title>The Natural Products Discovery Center: Release of the First 8490 Sequenced Strains for Exploring Actinobacteria Biosynthetic Diversity.</title>
        <authorList>
            <person name="Kalkreuter E."/>
            <person name="Kautsar S.A."/>
            <person name="Yang D."/>
            <person name="Bader C.D."/>
            <person name="Teijaro C.N."/>
            <person name="Fluegel L."/>
            <person name="Davis C.M."/>
            <person name="Simpson J.R."/>
            <person name="Lauterbach L."/>
            <person name="Steele A.D."/>
            <person name="Gui C."/>
            <person name="Meng S."/>
            <person name="Li G."/>
            <person name="Viehrig K."/>
            <person name="Ye F."/>
            <person name="Su P."/>
            <person name="Kiefer A.F."/>
            <person name="Nichols A."/>
            <person name="Cepeda A.J."/>
            <person name="Yan W."/>
            <person name="Fan B."/>
            <person name="Jiang Y."/>
            <person name="Adhikari A."/>
            <person name="Zheng C.-J."/>
            <person name="Schuster L."/>
            <person name="Cowan T.M."/>
            <person name="Smanski M.J."/>
            <person name="Chevrette M.G."/>
            <person name="De Carvalho L.P.S."/>
            <person name="Shen B."/>
        </authorList>
    </citation>
    <scope>NUCLEOTIDE SEQUENCE [LARGE SCALE GENOMIC DNA]</scope>
    <source>
        <strain evidence="2 3">NPDC012605</strain>
    </source>
</reference>
<feature type="transmembrane region" description="Helical" evidence="1">
    <location>
        <begin position="120"/>
        <end position="138"/>
    </location>
</feature>
<protein>
    <recommendedName>
        <fullName evidence="4">DUF3592 domain-containing protein</fullName>
    </recommendedName>
</protein>